<dbReference type="AlphaFoldDB" id="A0A976FKD4"/>
<dbReference type="RefSeq" id="XP_067817936.1">
    <property type="nucleotide sequence ID" value="XM_067961661.1"/>
</dbReference>
<dbReference type="Proteomes" id="UP000294530">
    <property type="component" value="Unassembled WGS sequence"/>
</dbReference>
<protein>
    <submittedName>
        <fullName evidence="1">Uncharacterized protein</fullName>
    </submittedName>
</protein>
<sequence>MMCTLRQDIQLILRCSASSRYPALLEFLVNMVAASSAGTQLRLMTTNLLQTSPAETQRLQLDYRIPDTVMI</sequence>
<keyword evidence="2" id="KW-1185">Reference proteome</keyword>
<dbReference type="OrthoDB" id="129477at2759"/>
<dbReference type="GeneID" id="94347332"/>
<evidence type="ECO:0000313" key="2">
    <source>
        <dbReference type="Proteomes" id="UP000294530"/>
    </source>
</evidence>
<accession>A0A976FKD4</accession>
<proteinExistence type="predicted"/>
<dbReference type="EMBL" id="SHOA02000089">
    <property type="protein sequence ID" value="TDH68437.1"/>
    <property type="molecule type" value="Genomic_DNA"/>
</dbReference>
<reference evidence="1 2" key="1">
    <citation type="journal article" date="2021" name="Genome Biol.">
        <title>AFLAP: assembly-free linkage analysis pipeline using k-mers from genome sequencing data.</title>
        <authorList>
            <person name="Fletcher K."/>
            <person name="Zhang L."/>
            <person name="Gil J."/>
            <person name="Han R."/>
            <person name="Cavanaugh K."/>
            <person name="Michelmore R."/>
        </authorList>
    </citation>
    <scope>NUCLEOTIDE SEQUENCE [LARGE SCALE GENOMIC DNA]</scope>
    <source>
        <strain evidence="1 2">SF5</strain>
    </source>
</reference>
<gene>
    <name evidence="1" type="ORF">CCR75_003567</name>
</gene>
<organism evidence="1 2">
    <name type="scientific">Bremia lactucae</name>
    <name type="common">Lettuce downy mildew</name>
    <dbReference type="NCBI Taxonomy" id="4779"/>
    <lineage>
        <taxon>Eukaryota</taxon>
        <taxon>Sar</taxon>
        <taxon>Stramenopiles</taxon>
        <taxon>Oomycota</taxon>
        <taxon>Peronosporomycetes</taxon>
        <taxon>Peronosporales</taxon>
        <taxon>Peronosporaceae</taxon>
        <taxon>Bremia</taxon>
    </lineage>
</organism>
<dbReference type="KEGG" id="blac:94347332"/>
<name>A0A976FKD4_BRELC</name>
<evidence type="ECO:0000313" key="1">
    <source>
        <dbReference type="EMBL" id="TDH68437.1"/>
    </source>
</evidence>
<comment type="caution">
    <text evidence="1">The sequence shown here is derived from an EMBL/GenBank/DDBJ whole genome shotgun (WGS) entry which is preliminary data.</text>
</comment>